<evidence type="ECO:0000313" key="2">
    <source>
        <dbReference type="Proteomes" id="UP000016933"/>
    </source>
</evidence>
<evidence type="ECO:0000313" key="1">
    <source>
        <dbReference type="EMBL" id="EME43240.1"/>
    </source>
</evidence>
<organism evidence="1 2">
    <name type="scientific">Dothistroma septosporum (strain NZE10 / CBS 128990)</name>
    <name type="common">Red band needle blight fungus</name>
    <name type="synonym">Mycosphaerella pini</name>
    <dbReference type="NCBI Taxonomy" id="675120"/>
    <lineage>
        <taxon>Eukaryota</taxon>
        <taxon>Fungi</taxon>
        <taxon>Dikarya</taxon>
        <taxon>Ascomycota</taxon>
        <taxon>Pezizomycotina</taxon>
        <taxon>Dothideomycetes</taxon>
        <taxon>Dothideomycetidae</taxon>
        <taxon>Mycosphaerellales</taxon>
        <taxon>Mycosphaerellaceae</taxon>
        <taxon>Dothistroma</taxon>
    </lineage>
</organism>
<reference evidence="1 2" key="2">
    <citation type="journal article" date="2012" name="PLoS Pathog.">
        <title>Diverse lifestyles and strategies of plant pathogenesis encoded in the genomes of eighteen Dothideomycetes fungi.</title>
        <authorList>
            <person name="Ohm R.A."/>
            <person name="Feau N."/>
            <person name="Henrissat B."/>
            <person name="Schoch C.L."/>
            <person name="Horwitz B.A."/>
            <person name="Barry K.W."/>
            <person name="Condon B.J."/>
            <person name="Copeland A.C."/>
            <person name="Dhillon B."/>
            <person name="Glaser F."/>
            <person name="Hesse C.N."/>
            <person name="Kosti I."/>
            <person name="LaButti K."/>
            <person name="Lindquist E.A."/>
            <person name="Lucas S."/>
            <person name="Salamov A.A."/>
            <person name="Bradshaw R.E."/>
            <person name="Ciuffetti L."/>
            <person name="Hamelin R.C."/>
            <person name="Kema G.H.J."/>
            <person name="Lawrence C."/>
            <person name="Scott J.A."/>
            <person name="Spatafora J.W."/>
            <person name="Turgeon B.G."/>
            <person name="de Wit P.J.G.M."/>
            <person name="Zhong S."/>
            <person name="Goodwin S.B."/>
            <person name="Grigoriev I.V."/>
        </authorList>
    </citation>
    <scope>NUCLEOTIDE SEQUENCE [LARGE SCALE GENOMIC DNA]</scope>
    <source>
        <strain evidence="2">NZE10 / CBS 128990</strain>
    </source>
</reference>
<dbReference type="HOGENOM" id="CLU_1917028_0_0_1"/>
<name>M2YMS3_DOTSN</name>
<reference evidence="2" key="1">
    <citation type="journal article" date="2012" name="PLoS Genet.">
        <title>The genomes of the fungal plant pathogens Cladosporium fulvum and Dothistroma septosporum reveal adaptation to different hosts and lifestyles but also signatures of common ancestry.</title>
        <authorList>
            <person name="de Wit P.J.G.M."/>
            <person name="van der Burgt A."/>
            <person name="Oekmen B."/>
            <person name="Stergiopoulos I."/>
            <person name="Abd-Elsalam K.A."/>
            <person name="Aerts A.L."/>
            <person name="Bahkali A.H."/>
            <person name="Beenen H.G."/>
            <person name="Chettri P."/>
            <person name="Cox M.P."/>
            <person name="Datema E."/>
            <person name="de Vries R.P."/>
            <person name="Dhillon B."/>
            <person name="Ganley A.R."/>
            <person name="Griffiths S.A."/>
            <person name="Guo Y."/>
            <person name="Hamelin R.C."/>
            <person name="Henrissat B."/>
            <person name="Kabir M.S."/>
            <person name="Jashni M.K."/>
            <person name="Kema G."/>
            <person name="Klaubauf S."/>
            <person name="Lapidus A."/>
            <person name="Levasseur A."/>
            <person name="Lindquist E."/>
            <person name="Mehrabi R."/>
            <person name="Ohm R.A."/>
            <person name="Owen T.J."/>
            <person name="Salamov A."/>
            <person name="Schwelm A."/>
            <person name="Schijlen E."/>
            <person name="Sun H."/>
            <person name="van den Burg H.A."/>
            <person name="van Ham R.C.H.J."/>
            <person name="Zhang S."/>
            <person name="Goodwin S.B."/>
            <person name="Grigoriev I.V."/>
            <person name="Collemare J."/>
            <person name="Bradshaw R.E."/>
        </authorList>
    </citation>
    <scope>NUCLEOTIDE SEQUENCE [LARGE SCALE GENOMIC DNA]</scope>
    <source>
        <strain evidence="2">NZE10 / CBS 128990</strain>
    </source>
</reference>
<dbReference type="InterPro" id="IPR011042">
    <property type="entry name" value="6-blade_b-propeller_TolB-like"/>
</dbReference>
<gene>
    <name evidence="1" type="ORF">DOTSEDRAFT_35545</name>
</gene>
<protein>
    <submittedName>
        <fullName evidence="1">Uncharacterized protein</fullName>
    </submittedName>
</protein>
<dbReference type="AlphaFoldDB" id="M2YMS3"/>
<dbReference type="SUPFAM" id="SSF82171">
    <property type="entry name" value="DPP6 N-terminal domain-like"/>
    <property type="match status" value="1"/>
</dbReference>
<dbReference type="Gene3D" id="2.120.10.30">
    <property type="entry name" value="TolB, C-terminal domain"/>
    <property type="match status" value="1"/>
</dbReference>
<dbReference type="EMBL" id="KB446540">
    <property type="protein sequence ID" value="EME43240.1"/>
    <property type="molecule type" value="Genomic_DNA"/>
</dbReference>
<sequence>MAPSGLFESHSPYWNSRGDKIASISDRAKAGKKREIYVMNIGNGVAVGEPYAVTGIDSERAISAFEFLPDGKNIAINTPGPKTARESALEVNGKVRPHRLPIGSRSQGLSTFTRIHEPYASLKWTNRHLEGL</sequence>
<keyword evidence="2" id="KW-1185">Reference proteome</keyword>
<dbReference type="Proteomes" id="UP000016933">
    <property type="component" value="Unassembled WGS sequence"/>
</dbReference>
<dbReference type="OrthoDB" id="43744at2759"/>
<dbReference type="eggNOG" id="KOG2100">
    <property type="taxonomic scope" value="Eukaryota"/>
</dbReference>
<accession>M2YMS3</accession>
<proteinExistence type="predicted"/>